<protein>
    <submittedName>
        <fullName evidence="1">Uncharacterized protein</fullName>
    </submittedName>
</protein>
<evidence type="ECO:0000313" key="1">
    <source>
        <dbReference type="EMBL" id="PJA10096.1"/>
    </source>
</evidence>
<gene>
    <name evidence="1" type="ORF">COX68_01330</name>
</gene>
<sequence>MLDRINRIRGKFKKANQPKTELRISLYGFRAELSRIKDELTNFFKKHAPLKVRVLLINLSEAGVFDLGSDKQDIDYITIKYSDKKILPILKKMLSKDENLSKHLIDYQQLVSFTTSDNL</sequence>
<evidence type="ECO:0000313" key="2">
    <source>
        <dbReference type="Proteomes" id="UP000228743"/>
    </source>
</evidence>
<reference evidence="2" key="1">
    <citation type="submission" date="2017-09" db="EMBL/GenBank/DDBJ databases">
        <title>Depth-based differentiation of microbial function through sediment-hosted aquifers and enrichment of novel symbionts in the deep terrestrial subsurface.</title>
        <authorList>
            <person name="Probst A.J."/>
            <person name="Ladd B."/>
            <person name="Jarett J.K."/>
            <person name="Geller-Mcgrath D.E."/>
            <person name="Sieber C.M.K."/>
            <person name="Emerson J.B."/>
            <person name="Anantharaman K."/>
            <person name="Thomas B.C."/>
            <person name="Malmstrom R."/>
            <person name="Stieglmeier M."/>
            <person name="Klingl A."/>
            <person name="Woyke T."/>
            <person name="Ryan C.M."/>
            <person name="Banfield J.F."/>
        </authorList>
    </citation>
    <scope>NUCLEOTIDE SEQUENCE [LARGE SCALE GENOMIC DNA]</scope>
</reference>
<dbReference type="EMBL" id="PFPX01000032">
    <property type="protein sequence ID" value="PJA10096.1"/>
    <property type="molecule type" value="Genomic_DNA"/>
</dbReference>
<dbReference type="Proteomes" id="UP000228743">
    <property type="component" value="Unassembled WGS sequence"/>
</dbReference>
<name>A0A2M7VZP5_9BACT</name>
<organism evidence="1 2">
    <name type="scientific">Candidatus Falkowbacteria bacterium CG_4_10_14_0_2_um_filter_41_15</name>
    <dbReference type="NCBI Taxonomy" id="1974554"/>
    <lineage>
        <taxon>Bacteria</taxon>
        <taxon>Candidatus Falkowiibacteriota</taxon>
    </lineage>
</organism>
<accession>A0A2M7VZP5</accession>
<comment type="caution">
    <text evidence="1">The sequence shown here is derived from an EMBL/GenBank/DDBJ whole genome shotgun (WGS) entry which is preliminary data.</text>
</comment>
<dbReference type="AlphaFoldDB" id="A0A2M7VZP5"/>
<proteinExistence type="predicted"/>